<accession>A0A3A9APY8</accession>
<dbReference type="OrthoDB" id="9768243at2"/>
<dbReference type="InterPro" id="IPR003593">
    <property type="entry name" value="AAA+_ATPase"/>
</dbReference>
<protein>
    <submittedName>
        <fullName evidence="4">Stage III sporulation protein AA</fullName>
    </submittedName>
</protein>
<dbReference type="EMBL" id="RAYQ01000002">
    <property type="protein sequence ID" value="RKI93570.1"/>
    <property type="molecule type" value="Genomic_DNA"/>
</dbReference>
<dbReference type="GO" id="GO:0005524">
    <property type="term" value="F:ATP binding"/>
    <property type="evidence" value="ECO:0007669"/>
    <property type="project" value="UniProtKB-KW"/>
</dbReference>
<proteinExistence type="predicted"/>
<dbReference type="SUPFAM" id="SSF52540">
    <property type="entry name" value="P-loop containing nucleoside triphosphate hydrolases"/>
    <property type="match status" value="1"/>
</dbReference>
<sequence>MTKREEIMRIFPDSLKPRWEHALLQVDKLQEIRLAIGQPVRIMTAGAEKFLSDKGISDYCNQDIWCITEREINEILQNVCRHSLYAFENEIRQGFLTVPGGHRIGVAGQVVLSGDGSIRNITHIRFMNIRISHEVIGAADEVMNFLYQDTSFLNTLIIAPPGCGKTTLLRDIVRQVSDGNPYAGGKQVGVVDERSEIAGSFMGIPQNNVGMRTDVLDACPKIQGMMLLMRSMAPAVVAVDEIGNYEDMKALSRILKCGSSVLATVHGNSMEDIYKFMHMDKDDRDNSRAYRPEMIFDRYIFLEKRSGMCKVSDVLDKQGHRLKKQEFSDRQICA</sequence>
<evidence type="ECO:0000256" key="1">
    <source>
        <dbReference type="ARBA" id="ARBA00022741"/>
    </source>
</evidence>
<dbReference type="SMART" id="SM00382">
    <property type="entry name" value="AAA"/>
    <property type="match status" value="1"/>
</dbReference>
<keyword evidence="1" id="KW-0547">Nucleotide-binding</keyword>
<dbReference type="InterPro" id="IPR045735">
    <property type="entry name" value="Spore_III_AA_AAA+_ATPase"/>
</dbReference>
<gene>
    <name evidence="4" type="primary">spoIIIAA</name>
    <name evidence="4" type="ORF">D7V94_02410</name>
</gene>
<dbReference type="Proteomes" id="UP000280696">
    <property type="component" value="Unassembled WGS sequence"/>
</dbReference>
<evidence type="ECO:0000256" key="2">
    <source>
        <dbReference type="ARBA" id="ARBA00022840"/>
    </source>
</evidence>
<dbReference type="InterPro" id="IPR027417">
    <property type="entry name" value="P-loop_NTPase"/>
</dbReference>
<name>A0A3A9APY8_9FIRM</name>
<feature type="domain" description="AAA+ ATPase" evidence="3">
    <location>
        <begin position="151"/>
        <end position="301"/>
    </location>
</feature>
<dbReference type="InterPro" id="IPR014217">
    <property type="entry name" value="Spore_III_AA"/>
</dbReference>
<dbReference type="Gene3D" id="3.40.50.300">
    <property type="entry name" value="P-loop containing nucleotide triphosphate hydrolases"/>
    <property type="match status" value="1"/>
</dbReference>
<reference evidence="4 5" key="1">
    <citation type="submission" date="2018-09" db="EMBL/GenBank/DDBJ databases">
        <title>Murine metabolic-syndrome-specific gut microbial biobank.</title>
        <authorList>
            <person name="Liu C."/>
        </authorList>
    </citation>
    <scope>NUCLEOTIDE SEQUENCE [LARGE SCALE GENOMIC DNA]</scope>
    <source>
        <strain evidence="4 5">0.1xD8-82</strain>
    </source>
</reference>
<evidence type="ECO:0000313" key="4">
    <source>
        <dbReference type="EMBL" id="RKI93570.1"/>
    </source>
</evidence>
<dbReference type="NCBIfam" id="TIGR02858">
    <property type="entry name" value="spore_III_AA"/>
    <property type="match status" value="1"/>
</dbReference>
<organism evidence="4 5">
    <name type="scientific">Parablautia intestinalis</name>
    <dbReference type="NCBI Taxonomy" id="2320100"/>
    <lineage>
        <taxon>Bacteria</taxon>
        <taxon>Bacillati</taxon>
        <taxon>Bacillota</taxon>
        <taxon>Clostridia</taxon>
        <taxon>Lachnospirales</taxon>
        <taxon>Lachnospiraceae</taxon>
        <taxon>Parablautia</taxon>
    </lineage>
</organism>
<evidence type="ECO:0000259" key="3">
    <source>
        <dbReference type="SMART" id="SM00382"/>
    </source>
</evidence>
<dbReference type="PANTHER" id="PTHR20953:SF3">
    <property type="entry name" value="P-LOOP CONTAINING NUCLEOSIDE TRIPHOSPHATE HYDROLASES SUPERFAMILY PROTEIN"/>
    <property type="match status" value="1"/>
</dbReference>
<keyword evidence="5" id="KW-1185">Reference proteome</keyword>
<keyword evidence="2" id="KW-0067">ATP-binding</keyword>
<comment type="caution">
    <text evidence="4">The sequence shown here is derived from an EMBL/GenBank/DDBJ whole genome shotgun (WGS) entry which is preliminary data.</text>
</comment>
<dbReference type="AlphaFoldDB" id="A0A3A9APY8"/>
<evidence type="ECO:0000313" key="5">
    <source>
        <dbReference type="Proteomes" id="UP000280696"/>
    </source>
</evidence>
<dbReference type="Pfam" id="PF19568">
    <property type="entry name" value="Spore_III_AA"/>
    <property type="match status" value="1"/>
</dbReference>
<dbReference type="PANTHER" id="PTHR20953">
    <property type="entry name" value="KINASE-RELATED"/>
    <property type="match status" value="1"/>
</dbReference>